<keyword evidence="2" id="KW-1185">Reference proteome</keyword>
<dbReference type="SUPFAM" id="SSF48452">
    <property type="entry name" value="TPR-like"/>
    <property type="match status" value="2"/>
</dbReference>
<evidence type="ECO:0000313" key="1">
    <source>
        <dbReference type="EMBL" id="CAI9113526.1"/>
    </source>
</evidence>
<dbReference type="Pfam" id="PF13432">
    <property type="entry name" value="TPR_16"/>
    <property type="match status" value="1"/>
</dbReference>
<dbReference type="InterPro" id="IPR043376">
    <property type="entry name" value="NPG1-like"/>
</dbReference>
<dbReference type="Gene3D" id="1.25.40.10">
    <property type="entry name" value="Tetratricopeptide repeat domain"/>
    <property type="match status" value="2"/>
</dbReference>
<reference evidence="1" key="1">
    <citation type="submission" date="2023-03" db="EMBL/GenBank/DDBJ databases">
        <authorList>
            <person name="Julca I."/>
        </authorList>
    </citation>
    <scope>NUCLEOTIDE SEQUENCE</scope>
</reference>
<dbReference type="PANTHER" id="PTHR44102">
    <property type="entry name" value="PROTEIN NPG1"/>
    <property type="match status" value="1"/>
</dbReference>
<evidence type="ECO:0000313" key="2">
    <source>
        <dbReference type="Proteomes" id="UP001161247"/>
    </source>
</evidence>
<dbReference type="InterPro" id="IPR019734">
    <property type="entry name" value="TPR_rpt"/>
</dbReference>
<name>A0AAV1E002_OLDCO</name>
<dbReference type="PANTHER" id="PTHR44102:SF5">
    <property type="entry name" value="PROTEIN NPG1"/>
    <property type="match status" value="1"/>
</dbReference>
<accession>A0AAV1E002</accession>
<sequence length="604" mass="67178">MSEGDESQEIVQPETDPSARQVCANGICMHTTVVEAKLDEGNIQEAESALREGLSLNFEEARALLGRLEYQRGNVEGALRVFDGIDLQAAIQRMQPLAEKQPSKKGRTRSDSVHAVSQHAASLVLEAVYLKAKSLQKLGRLNEAAQECKSVLDAVEKIFFDGIPDVLVDNKLQETVSHAVELLPELWKQSGNFSEAMSAYRRALLSQWNLDNECCARIQKAFALFLLYSGVEVGPPSLAVQIDGSYVPKNNLEEAILLLMILMRKFYLGKIEWDPSIIEHLTFGLCLCGQTSVLAKLLEEVMPGVIHRIERWRTLALCHSGAAQNGTALNLLRKSLHKHEDPNDILSLLLAAKICCEDRFLAAEGVVYAQRAISNSEGPDEHLKGVGLRMLGLCLGKQAEVSSSDFERSRLQSEALRSLDAAIGLEKENTDLILELGIQYAEHRNLNAALRYARQYIDATGGSVLKGWRLLALVLSAQQRYSEAIVVIDAALEETGKWDQGQLLRMKAKLQISQSLHTDAIETYRYLLALVQAQRKSYGPLRVAHQTEDNKVSEYEVWHGLANLYSSLSHWKDAEICLGKARALIQYSAETLHTEGKFFIVTFI</sequence>
<protein>
    <submittedName>
        <fullName evidence="1">OLC1v1014141C5</fullName>
    </submittedName>
</protein>
<organism evidence="1 2">
    <name type="scientific">Oldenlandia corymbosa var. corymbosa</name>
    <dbReference type="NCBI Taxonomy" id="529605"/>
    <lineage>
        <taxon>Eukaryota</taxon>
        <taxon>Viridiplantae</taxon>
        <taxon>Streptophyta</taxon>
        <taxon>Embryophyta</taxon>
        <taxon>Tracheophyta</taxon>
        <taxon>Spermatophyta</taxon>
        <taxon>Magnoliopsida</taxon>
        <taxon>eudicotyledons</taxon>
        <taxon>Gunneridae</taxon>
        <taxon>Pentapetalae</taxon>
        <taxon>asterids</taxon>
        <taxon>lamiids</taxon>
        <taxon>Gentianales</taxon>
        <taxon>Rubiaceae</taxon>
        <taxon>Rubioideae</taxon>
        <taxon>Spermacoceae</taxon>
        <taxon>Hedyotis-Oldenlandia complex</taxon>
        <taxon>Oldenlandia</taxon>
    </lineage>
</organism>
<dbReference type="EMBL" id="OX459124">
    <property type="protein sequence ID" value="CAI9113526.1"/>
    <property type="molecule type" value="Genomic_DNA"/>
</dbReference>
<dbReference type="InterPro" id="IPR011990">
    <property type="entry name" value="TPR-like_helical_dom_sf"/>
</dbReference>
<proteinExistence type="predicted"/>
<gene>
    <name evidence="1" type="ORF">OLC1_LOCUS20518</name>
</gene>
<dbReference type="AlphaFoldDB" id="A0AAV1E002"/>
<dbReference type="SMART" id="SM00028">
    <property type="entry name" value="TPR"/>
    <property type="match status" value="5"/>
</dbReference>
<dbReference type="Proteomes" id="UP001161247">
    <property type="component" value="Chromosome 7"/>
</dbReference>